<gene>
    <name evidence="1" type="ORF">HINF_LOCUS53509</name>
    <name evidence="2" type="ORF">HINF_LOCUS74880</name>
</gene>
<sequence>MPSLLYLNAKNKKMEQHYFANTDTIYPYSMFPPLIQVLPYYKQYFGIMALQKAQQKIYRCTWTAILMAKQLLSLDKDQFTFSNVCILSSGPATSGTNAVQQSRDVSDSSPLYQQSIQSSVVLKNDLNITYDCIIASDKYLDLIDYVDICVQTGGYMKYSKNAQTMGFALSEYIQFYVQRLFKVKLMVFSQNSSVQISSCGVISDRTLNILQSNPNLCVFISSASEYLQFQLTYFTQSGSQVIRVTTVQSNSKQQTNAILTFQHIVNKVFNNSLTTTRQNFILTIQKFIKNTQENESVLRFCVGIYNSVLKGNISADDRSYLKYLSLCSPLQNIYELYNQIVFVCSKNNLNIFQSTPVNNVQTESGFQFVLIANNYQNQIYLITDQINSRENSFSTPVQAKVKFATSPLSNNVSQTPLRNVKFEFRSSQILLDSSQNSSRDDFDILLQKPIEPLKYSAEVQNIINFYPHVDIAINRLADKLGIRSKDVQLIYLHENPQMVNQILYESGYGDFTQWFTTQNISQQIQKFNLKEV</sequence>
<evidence type="ECO:0000313" key="2">
    <source>
        <dbReference type="EMBL" id="CAL6108256.1"/>
    </source>
</evidence>
<dbReference type="InterPro" id="IPR036465">
    <property type="entry name" value="vWFA_dom_sf"/>
</dbReference>
<organism evidence="1">
    <name type="scientific">Hexamita inflata</name>
    <dbReference type="NCBI Taxonomy" id="28002"/>
    <lineage>
        <taxon>Eukaryota</taxon>
        <taxon>Metamonada</taxon>
        <taxon>Diplomonadida</taxon>
        <taxon>Hexamitidae</taxon>
        <taxon>Hexamitinae</taxon>
        <taxon>Hexamita</taxon>
    </lineage>
</organism>
<dbReference type="SUPFAM" id="SSF53300">
    <property type="entry name" value="vWA-like"/>
    <property type="match status" value="1"/>
</dbReference>
<comment type="caution">
    <text evidence="1">The sequence shown here is derived from an EMBL/GenBank/DDBJ whole genome shotgun (WGS) entry which is preliminary data.</text>
</comment>
<evidence type="ECO:0000313" key="1">
    <source>
        <dbReference type="EMBL" id="CAI9965864.1"/>
    </source>
</evidence>
<dbReference type="EMBL" id="CATOUU010000996">
    <property type="protein sequence ID" value="CAI9965864.1"/>
    <property type="molecule type" value="Genomic_DNA"/>
</dbReference>
<dbReference type="Proteomes" id="UP001642409">
    <property type="component" value="Unassembled WGS sequence"/>
</dbReference>
<reference evidence="1" key="1">
    <citation type="submission" date="2023-06" db="EMBL/GenBank/DDBJ databases">
        <authorList>
            <person name="Kurt Z."/>
        </authorList>
    </citation>
    <scope>NUCLEOTIDE SEQUENCE</scope>
</reference>
<evidence type="ECO:0000313" key="3">
    <source>
        <dbReference type="Proteomes" id="UP001642409"/>
    </source>
</evidence>
<dbReference type="AlphaFoldDB" id="A0AA86QTP8"/>
<dbReference type="EMBL" id="CAXDID020000648">
    <property type="protein sequence ID" value="CAL6108256.1"/>
    <property type="molecule type" value="Genomic_DNA"/>
</dbReference>
<reference evidence="2 3" key="2">
    <citation type="submission" date="2024-07" db="EMBL/GenBank/DDBJ databases">
        <authorList>
            <person name="Akdeniz Z."/>
        </authorList>
    </citation>
    <scope>NUCLEOTIDE SEQUENCE [LARGE SCALE GENOMIC DNA]</scope>
</reference>
<protein>
    <submittedName>
        <fullName evidence="1">von Willebrand factor A-like domain superfamily</fullName>
    </submittedName>
    <submittedName>
        <fullName evidence="2">von_Willebrand factor A-like domain superfamily</fullName>
    </submittedName>
</protein>
<name>A0AA86QTP8_9EUKA</name>
<proteinExistence type="predicted"/>
<keyword evidence="3" id="KW-1185">Reference proteome</keyword>
<accession>A0AA86QTP8</accession>
<dbReference type="Gene3D" id="3.40.50.410">
    <property type="entry name" value="von Willebrand factor, type A domain"/>
    <property type="match status" value="1"/>
</dbReference>